<dbReference type="PROSITE" id="PS51257">
    <property type="entry name" value="PROKAR_LIPOPROTEIN"/>
    <property type="match status" value="1"/>
</dbReference>
<dbReference type="Proteomes" id="UP001596990">
    <property type="component" value="Unassembled WGS sequence"/>
</dbReference>
<protein>
    <submittedName>
        <fullName evidence="4">SDR family oxidoreductase</fullName>
    </submittedName>
</protein>
<dbReference type="PRINTS" id="PR00081">
    <property type="entry name" value="GDHRDH"/>
</dbReference>
<dbReference type="CDD" id="cd05374">
    <property type="entry name" value="17beta-HSD-like_SDR_c"/>
    <property type="match status" value="1"/>
</dbReference>
<dbReference type="PROSITE" id="PS00061">
    <property type="entry name" value="ADH_SHORT"/>
    <property type="match status" value="1"/>
</dbReference>
<evidence type="ECO:0000256" key="3">
    <source>
        <dbReference type="RuleBase" id="RU000363"/>
    </source>
</evidence>
<dbReference type="PRINTS" id="PR00080">
    <property type="entry name" value="SDRFAMILY"/>
</dbReference>
<accession>A0ABW3KWK0</accession>
<dbReference type="EMBL" id="JBHTKL010000001">
    <property type="protein sequence ID" value="MFD1017906.1"/>
    <property type="molecule type" value="Genomic_DNA"/>
</dbReference>
<dbReference type="Gene3D" id="3.40.50.720">
    <property type="entry name" value="NAD(P)-binding Rossmann-like Domain"/>
    <property type="match status" value="1"/>
</dbReference>
<comment type="similarity">
    <text evidence="1 3">Belongs to the short-chain dehydrogenases/reductases (SDR) family.</text>
</comment>
<dbReference type="InterPro" id="IPR020904">
    <property type="entry name" value="Sc_DH/Rdtase_CS"/>
</dbReference>
<proteinExistence type="inferred from homology"/>
<keyword evidence="5" id="KW-1185">Reference proteome</keyword>
<dbReference type="InterPro" id="IPR051911">
    <property type="entry name" value="SDR_oxidoreductase"/>
</dbReference>
<evidence type="ECO:0000313" key="5">
    <source>
        <dbReference type="Proteomes" id="UP001596990"/>
    </source>
</evidence>
<keyword evidence="2" id="KW-0560">Oxidoreductase</keyword>
<dbReference type="Pfam" id="PF00106">
    <property type="entry name" value="adh_short"/>
    <property type="match status" value="1"/>
</dbReference>
<dbReference type="InterPro" id="IPR002347">
    <property type="entry name" value="SDR_fam"/>
</dbReference>
<dbReference type="PANTHER" id="PTHR43976">
    <property type="entry name" value="SHORT CHAIN DEHYDROGENASE"/>
    <property type="match status" value="1"/>
</dbReference>
<evidence type="ECO:0000256" key="1">
    <source>
        <dbReference type="ARBA" id="ARBA00006484"/>
    </source>
</evidence>
<sequence length="280" mass="31258">MEKGVVIITGASSGFGYLTAVACAKEGYEVLATMRNLEKANQFEKEDKAIRDRIHFRQLDVTDHNSIQQFGASLKGEESVAGLINNAGIAVGGFTEEVGVDEFRKQFDTNFFGAVAVTQFVLPIMRRQGYGKIINLGSISGRVGFPGLSPYVASKHALKGWTESLRLEVKPFGVEVALIEAGSYKTNIWTTGTHIPDEAQQQSSPYRFYMEALQREFQTSSETHGDPEEIARLIVEILQEKRTTKLFRPVGKGVKVMMGSKTLLSWRSWEKLLLKQLFKR</sequence>
<evidence type="ECO:0000256" key="2">
    <source>
        <dbReference type="ARBA" id="ARBA00023002"/>
    </source>
</evidence>
<dbReference type="RefSeq" id="WP_386056012.1">
    <property type="nucleotide sequence ID" value="NZ_JBHTKL010000001.1"/>
</dbReference>
<evidence type="ECO:0000313" key="4">
    <source>
        <dbReference type="EMBL" id="MFD1017906.1"/>
    </source>
</evidence>
<reference evidence="5" key="1">
    <citation type="journal article" date="2019" name="Int. J. Syst. Evol. Microbiol.">
        <title>The Global Catalogue of Microorganisms (GCM) 10K type strain sequencing project: providing services to taxonomists for standard genome sequencing and annotation.</title>
        <authorList>
            <consortium name="The Broad Institute Genomics Platform"/>
            <consortium name="The Broad Institute Genome Sequencing Center for Infectious Disease"/>
            <person name="Wu L."/>
            <person name="Ma J."/>
        </authorList>
    </citation>
    <scope>NUCLEOTIDE SEQUENCE [LARGE SCALE GENOMIC DNA]</scope>
    <source>
        <strain evidence="5">CCUG 56607</strain>
    </source>
</reference>
<dbReference type="SUPFAM" id="SSF51735">
    <property type="entry name" value="NAD(P)-binding Rossmann-fold domains"/>
    <property type="match status" value="1"/>
</dbReference>
<name>A0ABW3KWK0_9BACI</name>
<comment type="caution">
    <text evidence="4">The sequence shown here is derived from an EMBL/GenBank/DDBJ whole genome shotgun (WGS) entry which is preliminary data.</text>
</comment>
<organism evidence="4 5">
    <name type="scientific">Thalassobacillus hwangdonensis</name>
    <dbReference type="NCBI Taxonomy" id="546108"/>
    <lineage>
        <taxon>Bacteria</taxon>
        <taxon>Bacillati</taxon>
        <taxon>Bacillota</taxon>
        <taxon>Bacilli</taxon>
        <taxon>Bacillales</taxon>
        <taxon>Bacillaceae</taxon>
        <taxon>Thalassobacillus</taxon>
    </lineage>
</organism>
<dbReference type="PANTHER" id="PTHR43976:SF16">
    <property type="entry name" value="SHORT-CHAIN DEHYDROGENASE_REDUCTASE FAMILY PROTEIN"/>
    <property type="match status" value="1"/>
</dbReference>
<dbReference type="InterPro" id="IPR036291">
    <property type="entry name" value="NAD(P)-bd_dom_sf"/>
</dbReference>
<gene>
    <name evidence="4" type="ORF">ACFQ2J_01735</name>
</gene>
<dbReference type="NCBIfam" id="NF005372">
    <property type="entry name" value="PRK06914.1"/>
    <property type="match status" value="1"/>
</dbReference>